<gene>
    <name evidence="2" type="ORF">Anapl_04782</name>
</gene>
<keyword evidence="3" id="KW-1185">Reference proteome</keyword>
<dbReference type="AlphaFoldDB" id="R0JUF6"/>
<organism evidence="2 3">
    <name type="scientific">Anas platyrhynchos</name>
    <name type="common">Mallard</name>
    <name type="synonym">Anas boschas</name>
    <dbReference type="NCBI Taxonomy" id="8839"/>
    <lineage>
        <taxon>Eukaryota</taxon>
        <taxon>Metazoa</taxon>
        <taxon>Chordata</taxon>
        <taxon>Craniata</taxon>
        <taxon>Vertebrata</taxon>
        <taxon>Euteleostomi</taxon>
        <taxon>Archelosauria</taxon>
        <taxon>Archosauria</taxon>
        <taxon>Dinosauria</taxon>
        <taxon>Saurischia</taxon>
        <taxon>Theropoda</taxon>
        <taxon>Coelurosauria</taxon>
        <taxon>Aves</taxon>
        <taxon>Neognathae</taxon>
        <taxon>Galloanserae</taxon>
        <taxon>Anseriformes</taxon>
        <taxon>Anatidae</taxon>
        <taxon>Anatinae</taxon>
        <taxon>Anas</taxon>
    </lineage>
</organism>
<reference evidence="3" key="1">
    <citation type="journal article" date="2013" name="Nat. Genet.">
        <title>The duck genome and transcriptome provide insight into an avian influenza virus reservoir species.</title>
        <authorList>
            <person name="Huang Y."/>
            <person name="Li Y."/>
            <person name="Burt D.W."/>
            <person name="Chen H."/>
            <person name="Zhang Y."/>
            <person name="Qian W."/>
            <person name="Kim H."/>
            <person name="Gan S."/>
            <person name="Zhao Y."/>
            <person name="Li J."/>
            <person name="Yi K."/>
            <person name="Feng H."/>
            <person name="Zhu P."/>
            <person name="Li B."/>
            <person name="Liu Q."/>
            <person name="Fairley S."/>
            <person name="Magor K.E."/>
            <person name="Du Z."/>
            <person name="Hu X."/>
            <person name="Goodman L."/>
            <person name="Tafer H."/>
            <person name="Vignal A."/>
            <person name="Lee T."/>
            <person name="Kim K.W."/>
            <person name="Sheng Z."/>
            <person name="An Y."/>
            <person name="Searle S."/>
            <person name="Herrero J."/>
            <person name="Groenen M.A."/>
            <person name="Crooijmans R.P."/>
            <person name="Faraut T."/>
            <person name="Cai Q."/>
            <person name="Webster R.G."/>
            <person name="Aldridge J.R."/>
            <person name="Warren W.C."/>
            <person name="Bartschat S."/>
            <person name="Kehr S."/>
            <person name="Marz M."/>
            <person name="Stadler P.F."/>
            <person name="Smith J."/>
            <person name="Kraus R.H."/>
            <person name="Zhao Y."/>
            <person name="Ren L."/>
            <person name="Fei J."/>
            <person name="Morisson M."/>
            <person name="Kaiser P."/>
            <person name="Griffin D.K."/>
            <person name="Rao M."/>
            <person name="Pitel F."/>
            <person name="Wang J."/>
            <person name="Li N."/>
        </authorList>
    </citation>
    <scope>NUCLEOTIDE SEQUENCE [LARGE SCALE GENOMIC DNA]</scope>
</reference>
<evidence type="ECO:0000256" key="1">
    <source>
        <dbReference type="SAM" id="MobiDB-lite"/>
    </source>
</evidence>
<feature type="region of interest" description="Disordered" evidence="1">
    <location>
        <begin position="18"/>
        <end position="42"/>
    </location>
</feature>
<dbReference type="Proteomes" id="UP000296049">
    <property type="component" value="Unassembled WGS sequence"/>
</dbReference>
<sequence>MNILANFRWEKKRFLNLQSKGGDTRTPAGDGSLLNPSNQGLEPAARSAAEGLVSCCQTQSSSTACLLLVGLVFHSSDKQVQLPDFYDKTSRGGKGKKATVAMGKLFQWLGGRGVRQPPLQPTARRREEDYEGKQQLHKQIGSRPPALSTSLLGQVNTPTLTPRALDAIFSLAPPAATVTSLSHRNEEEITATAYLTWNTEFSYRERHALKHNMINSLVLLQGNPPYPNE</sequence>
<dbReference type="EMBL" id="KB743113">
    <property type="protein sequence ID" value="EOB01166.1"/>
    <property type="molecule type" value="Genomic_DNA"/>
</dbReference>
<evidence type="ECO:0000313" key="2">
    <source>
        <dbReference type="EMBL" id="EOB01166.1"/>
    </source>
</evidence>
<protein>
    <submittedName>
        <fullName evidence="2">Uncharacterized protein</fullName>
    </submittedName>
</protein>
<evidence type="ECO:0000313" key="3">
    <source>
        <dbReference type="Proteomes" id="UP000296049"/>
    </source>
</evidence>
<proteinExistence type="predicted"/>
<name>R0JUF6_ANAPL</name>
<accession>R0JUF6</accession>